<dbReference type="EMBL" id="BARW01001917">
    <property type="protein sequence ID" value="GAI65394.1"/>
    <property type="molecule type" value="Genomic_DNA"/>
</dbReference>
<reference evidence="1" key="1">
    <citation type="journal article" date="2014" name="Front. Microbiol.">
        <title>High frequency of phylogenetically diverse reductive dehalogenase-homologous genes in deep subseafloor sedimentary metagenomes.</title>
        <authorList>
            <person name="Kawai M."/>
            <person name="Futagami T."/>
            <person name="Toyoda A."/>
            <person name="Takaki Y."/>
            <person name="Nishi S."/>
            <person name="Hori S."/>
            <person name="Arai W."/>
            <person name="Tsubouchi T."/>
            <person name="Morono Y."/>
            <person name="Uchiyama I."/>
            <person name="Ito T."/>
            <person name="Fujiyama A."/>
            <person name="Inagaki F."/>
            <person name="Takami H."/>
        </authorList>
    </citation>
    <scope>NUCLEOTIDE SEQUENCE</scope>
    <source>
        <strain evidence="1">Expedition CK06-06</strain>
    </source>
</reference>
<gene>
    <name evidence="1" type="ORF">S12H4_05703</name>
</gene>
<comment type="caution">
    <text evidence="1">The sequence shown here is derived from an EMBL/GenBank/DDBJ whole genome shotgun (WGS) entry which is preliminary data.</text>
</comment>
<dbReference type="AlphaFoldDB" id="X1SC97"/>
<protein>
    <submittedName>
        <fullName evidence="1">Uncharacterized protein</fullName>
    </submittedName>
</protein>
<proteinExistence type="predicted"/>
<name>X1SC97_9ZZZZ</name>
<accession>X1SC97</accession>
<sequence>MTYKEKSFKINSNKKLNNKILAMEYRVAISKGIYDAIISFK</sequence>
<organism evidence="1">
    <name type="scientific">marine sediment metagenome</name>
    <dbReference type="NCBI Taxonomy" id="412755"/>
    <lineage>
        <taxon>unclassified sequences</taxon>
        <taxon>metagenomes</taxon>
        <taxon>ecological metagenomes</taxon>
    </lineage>
</organism>
<evidence type="ECO:0000313" key="1">
    <source>
        <dbReference type="EMBL" id="GAI65394.1"/>
    </source>
</evidence>